<proteinExistence type="predicted"/>
<dbReference type="PANTHER" id="PTHR39244:SF5">
    <property type="entry name" value="NATTERIN-3-LIKE"/>
    <property type="match status" value="1"/>
</dbReference>
<dbReference type="InterPro" id="IPR004991">
    <property type="entry name" value="Aerolysin-like"/>
</dbReference>
<dbReference type="CDD" id="cd20217">
    <property type="entry name" value="PFM_agglutinin-like"/>
    <property type="match status" value="1"/>
</dbReference>
<dbReference type="SUPFAM" id="SSF50382">
    <property type="entry name" value="Agglutinin"/>
    <property type="match status" value="1"/>
</dbReference>
<dbReference type="InterPro" id="IPR053237">
    <property type="entry name" value="Natterin_C"/>
</dbReference>
<dbReference type="InterPro" id="IPR036242">
    <property type="entry name" value="Agglutinin_dom_sf"/>
</dbReference>
<sequence>MVHIPNPDSPVLKLPRFFSLKADNADLKNPPSDTDASNRFKLQPEVAPGKVALSSVQDGLFLKRFNTQYRALLEEPNEIFAMVEVVESSYYVVNMPEYVGFKGSNAKYLTCLVDYPVILDPFALTEESADVRLTTHQPPYQVEYLLNGKIALRSNQAASWTSNNYWRASQWITPDGDTPDHPECQFDPVRVNSTTVALKSANGLYCKRGSPSFTNAPDAIFAEASDYEETSSHLVVEEAVMSRQIFNVTYLLDLASASEEEPIGVAYGSATNKGSEPAEMEISVSKTTTVSNTRSFHNSFTFSQSITQTLTLGVPFFADESTEIQIGAEQEFGNQWDETLSEEVAYQTTYKVTIPPGKTGTVQVVISTAKLAVPFHYKTRDTSLNGVEREPVDRIDGVFDGVLAYRTDAEIYDGTNGLSCTWKQHSGLGFGGRRSCEEQANLQRDVPARSGECERIGVAYGPATNKGSAPPRIQCLVSELLLGSDFDLGALIGKEQHTVRQSLRDALGEGVRVVEGCSLVWSCCISEVTHQTSYTVTIRSRENGENDKSFPVPMKLKDTT</sequence>
<evidence type="ECO:0000313" key="2">
    <source>
        <dbReference type="Proteomes" id="UP000001514"/>
    </source>
</evidence>
<evidence type="ECO:0008006" key="3">
    <source>
        <dbReference type="Google" id="ProtNLM"/>
    </source>
</evidence>
<dbReference type="InParanoid" id="D8QP12"/>
<dbReference type="EMBL" id="GL377565">
    <property type="protein sequence ID" value="EFJ38201.1"/>
    <property type="molecule type" value="Genomic_DNA"/>
</dbReference>
<gene>
    <name evidence="1" type="ORF">SELMODRAFT_403095</name>
</gene>
<organism evidence="2">
    <name type="scientific">Selaginella moellendorffii</name>
    <name type="common">Spikemoss</name>
    <dbReference type="NCBI Taxonomy" id="88036"/>
    <lineage>
        <taxon>Eukaryota</taxon>
        <taxon>Viridiplantae</taxon>
        <taxon>Streptophyta</taxon>
        <taxon>Embryophyta</taxon>
        <taxon>Tracheophyta</taxon>
        <taxon>Lycopodiopsida</taxon>
        <taxon>Selaginellales</taxon>
        <taxon>Selaginellaceae</taxon>
        <taxon>Selaginella</taxon>
    </lineage>
</organism>
<dbReference type="AlphaFoldDB" id="D8QP12"/>
<name>D8QP12_SELML</name>
<protein>
    <recommendedName>
        <fullName evidence="3">Agglutinin domain-containing protein</fullName>
    </recommendedName>
</protein>
<dbReference type="HOGENOM" id="CLU_486984_0_0_1"/>
<keyword evidence="2" id="KW-1185">Reference proteome</keyword>
<dbReference type="eggNOG" id="ENOG502S8QK">
    <property type="taxonomic scope" value="Eukaryota"/>
</dbReference>
<dbReference type="KEGG" id="smo:SELMODRAFT_403095"/>
<dbReference type="Gramene" id="EFJ38201">
    <property type="protein sequence ID" value="EFJ38201"/>
    <property type="gene ID" value="SELMODRAFT_403095"/>
</dbReference>
<dbReference type="Proteomes" id="UP000001514">
    <property type="component" value="Unassembled WGS sequence"/>
</dbReference>
<accession>D8QP12</accession>
<dbReference type="Gene3D" id="2.170.15.10">
    <property type="entry name" value="Proaerolysin, chain A, domain 3"/>
    <property type="match status" value="1"/>
</dbReference>
<reference evidence="1 2" key="1">
    <citation type="journal article" date="2011" name="Science">
        <title>The Selaginella genome identifies genetic changes associated with the evolution of vascular plants.</title>
        <authorList>
            <person name="Banks J.A."/>
            <person name="Nishiyama T."/>
            <person name="Hasebe M."/>
            <person name="Bowman J.L."/>
            <person name="Gribskov M."/>
            <person name="dePamphilis C."/>
            <person name="Albert V.A."/>
            <person name="Aono N."/>
            <person name="Aoyama T."/>
            <person name="Ambrose B.A."/>
            <person name="Ashton N.W."/>
            <person name="Axtell M.J."/>
            <person name="Barker E."/>
            <person name="Barker M.S."/>
            <person name="Bennetzen J.L."/>
            <person name="Bonawitz N.D."/>
            <person name="Chapple C."/>
            <person name="Cheng C."/>
            <person name="Correa L.G."/>
            <person name="Dacre M."/>
            <person name="DeBarry J."/>
            <person name="Dreyer I."/>
            <person name="Elias M."/>
            <person name="Engstrom E.M."/>
            <person name="Estelle M."/>
            <person name="Feng L."/>
            <person name="Finet C."/>
            <person name="Floyd S.K."/>
            <person name="Frommer W.B."/>
            <person name="Fujita T."/>
            <person name="Gramzow L."/>
            <person name="Gutensohn M."/>
            <person name="Harholt J."/>
            <person name="Hattori M."/>
            <person name="Heyl A."/>
            <person name="Hirai T."/>
            <person name="Hiwatashi Y."/>
            <person name="Ishikawa M."/>
            <person name="Iwata M."/>
            <person name="Karol K.G."/>
            <person name="Koehler B."/>
            <person name="Kolukisaoglu U."/>
            <person name="Kubo M."/>
            <person name="Kurata T."/>
            <person name="Lalonde S."/>
            <person name="Li K."/>
            <person name="Li Y."/>
            <person name="Litt A."/>
            <person name="Lyons E."/>
            <person name="Manning G."/>
            <person name="Maruyama T."/>
            <person name="Michael T.P."/>
            <person name="Mikami K."/>
            <person name="Miyazaki S."/>
            <person name="Morinaga S."/>
            <person name="Murata T."/>
            <person name="Mueller-Roeber B."/>
            <person name="Nelson D.R."/>
            <person name="Obara M."/>
            <person name="Oguri Y."/>
            <person name="Olmstead R.G."/>
            <person name="Onodera N."/>
            <person name="Petersen B.L."/>
            <person name="Pils B."/>
            <person name="Prigge M."/>
            <person name="Rensing S.A."/>
            <person name="Riano-Pachon D.M."/>
            <person name="Roberts A.W."/>
            <person name="Sato Y."/>
            <person name="Scheller H.V."/>
            <person name="Schulz B."/>
            <person name="Schulz C."/>
            <person name="Shakirov E.V."/>
            <person name="Shibagaki N."/>
            <person name="Shinohara N."/>
            <person name="Shippen D.E."/>
            <person name="Soerensen I."/>
            <person name="Sotooka R."/>
            <person name="Sugimoto N."/>
            <person name="Sugita M."/>
            <person name="Sumikawa N."/>
            <person name="Tanurdzic M."/>
            <person name="Theissen G."/>
            <person name="Ulvskov P."/>
            <person name="Wakazuki S."/>
            <person name="Weng J.K."/>
            <person name="Willats W.W."/>
            <person name="Wipf D."/>
            <person name="Wolf P.G."/>
            <person name="Yang L."/>
            <person name="Zimmer A.D."/>
            <person name="Zhu Q."/>
            <person name="Mitros T."/>
            <person name="Hellsten U."/>
            <person name="Loque D."/>
            <person name="Otillar R."/>
            <person name="Salamov A."/>
            <person name="Schmutz J."/>
            <person name="Shapiro H."/>
            <person name="Lindquist E."/>
            <person name="Lucas S."/>
            <person name="Rokhsar D."/>
            <person name="Grigoriev I.V."/>
        </authorList>
    </citation>
    <scope>NUCLEOTIDE SEQUENCE [LARGE SCALE GENOMIC DNA]</scope>
</reference>
<dbReference type="CDD" id="cd00257">
    <property type="entry name" value="beta-trefoil_FSCN-like"/>
    <property type="match status" value="1"/>
</dbReference>
<dbReference type="Pfam" id="PF03318">
    <property type="entry name" value="ETX_MTX2"/>
    <property type="match status" value="1"/>
</dbReference>
<evidence type="ECO:0000313" key="1">
    <source>
        <dbReference type="EMBL" id="EFJ38201.1"/>
    </source>
</evidence>
<dbReference type="SUPFAM" id="SSF56973">
    <property type="entry name" value="Aerolisin/ETX pore-forming domain"/>
    <property type="match status" value="1"/>
</dbReference>
<dbReference type="PANTHER" id="PTHR39244">
    <property type="entry name" value="NATTERIN-4"/>
    <property type="match status" value="1"/>
</dbReference>
<dbReference type="Gene3D" id="2.80.10.50">
    <property type="match status" value="1"/>
</dbReference>